<keyword evidence="10" id="KW-1185">Reference proteome</keyword>
<gene>
    <name evidence="9" type="ORF">NDEV_0978</name>
</gene>
<dbReference type="GO" id="GO:0004190">
    <property type="term" value="F:aspartic-type endopeptidase activity"/>
    <property type="evidence" value="ECO:0007669"/>
    <property type="project" value="InterPro"/>
</dbReference>
<sequence length="233" mass="25800">MLDGFFDLNVVRILVSLVMLGLASVIDLKKREINDKLWIGFSGVAVLLLFINPNFWFDLKTMGLSLIVAPVALILWRFGIFGGADALCLIVLAGLAPLSSLTSSPISPFTTLENAAILTVIPLFINLARNVVSVIRGNDIFNGIEESSLKKIVAMFVGYRTKDPRHSFCIEQIIDGKRHLDFSLKHAEKTSFCHESDVWVTPGLPYVLYITGGFIIQIIYGDLILRLIHSPVL</sequence>
<evidence type="ECO:0000256" key="1">
    <source>
        <dbReference type="ARBA" id="ARBA00004651"/>
    </source>
</evidence>
<comment type="subcellular location">
    <subcellularLocation>
        <location evidence="1">Cell membrane</location>
        <topology evidence="1">Multi-pass membrane protein</topology>
    </subcellularLocation>
</comment>
<keyword evidence="3 6" id="KW-0812">Transmembrane</keyword>
<protein>
    <submittedName>
        <fullName evidence="9">Prepilin signal peptidase of type PulO (Type II secretory pathway)</fullName>
    </submittedName>
</protein>
<dbReference type="KEGG" id="ndv:NDEV_0978"/>
<proteinExistence type="predicted"/>
<dbReference type="InterPro" id="IPR052218">
    <property type="entry name" value="Preflagellin_Peptidase"/>
</dbReference>
<dbReference type="PANTHER" id="PTHR36506:SF1">
    <property type="entry name" value="PREFLAGELLIN PEPTIDASE"/>
    <property type="match status" value="1"/>
</dbReference>
<dbReference type="AlphaFoldDB" id="A0A128A314"/>
<evidence type="ECO:0000256" key="6">
    <source>
        <dbReference type="SAM" id="Phobius"/>
    </source>
</evidence>
<evidence type="ECO:0000256" key="3">
    <source>
        <dbReference type="ARBA" id="ARBA00022692"/>
    </source>
</evidence>
<dbReference type="Pfam" id="PF01478">
    <property type="entry name" value="Peptidase_A24"/>
    <property type="match status" value="1"/>
</dbReference>
<accession>A0A128A314</accession>
<evidence type="ECO:0000256" key="5">
    <source>
        <dbReference type="ARBA" id="ARBA00023136"/>
    </source>
</evidence>
<keyword evidence="5 6" id="KW-0472">Membrane</keyword>
<feature type="domain" description="Prepilin type IV endopeptidase peptidase" evidence="7">
    <location>
        <begin position="15"/>
        <end position="120"/>
    </location>
</feature>
<dbReference type="EMBL" id="LN890280">
    <property type="protein sequence ID" value="CUR51743.1"/>
    <property type="molecule type" value="Genomic_DNA"/>
</dbReference>
<dbReference type="InterPro" id="IPR000045">
    <property type="entry name" value="Prepilin_IV_endopep_pep"/>
</dbReference>
<reference evidence="10" key="1">
    <citation type="submission" date="2015-10" db="EMBL/GenBank/DDBJ databases">
        <authorList>
            <person name="Lehtovirta-Morley L.E."/>
            <person name="Vieille C."/>
        </authorList>
    </citation>
    <scope>NUCLEOTIDE SEQUENCE [LARGE SCALE GENOMIC DNA]</scope>
</reference>
<evidence type="ECO:0000259" key="7">
    <source>
        <dbReference type="Pfam" id="PF01478"/>
    </source>
</evidence>
<dbReference type="PANTHER" id="PTHR36506">
    <property type="entry name" value="PREFLAGELLIN PEPTIDASE"/>
    <property type="match status" value="1"/>
</dbReference>
<dbReference type="Pfam" id="PF06847">
    <property type="entry name" value="Arc_PepC_II"/>
    <property type="match status" value="1"/>
</dbReference>
<evidence type="ECO:0000259" key="8">
    <source>
        <dbReference type="Pfam" id="PF06847"/>
    </source>
</evidence>
<name>A0A128A314_9ARCH</name>
<evidence type="ECO:0000313" key="9">
    <source>
        <dbReference type="EMBL" id="CUR51743.1"/>
    </source>
</evidence>
<feature type="transmembrane region" description="Helical" evidence="6">
    <location>
        <begin position="37"/>
        <end position="56"/>
    </location>
</feature>
<evidence type="ECO:0000256" key="2">
    <source>
        <dbReference type="ARBA" id="ARBA00022475"/>
    </source>
</evidence>
<dbReference type="Proteomes" id="UP000196239">
    <property type="component" value="Chromosome 1"/>
</dbReference>
<dbReference type="Gene3D" id="6.10.250.3240">
    <property type="match status" value="1"/>
</dbReference>
<keyword evidence="4 6" id="KW-1133">Transmembrane helix</keyword>
<dbReference type="GO" id="GO:0005886">
    <property type="term" value="C:plasma membrane"/>
    <property type="evidence" value="ECO:0007669"/>
    <property type="project" value="UniProtKB-SubCell"/>
</dbReference>
<evidence type="ECO:0000313" key="10">
    <source>
        <dbReference type="Proteomes" id="UP000196239"/>
    </source>
</evidence>
<organism evidence="9 10">
    <name type="scientific">Nitrosotalea devaniterrae</name>
    <dbReference type="NCBI Taxonomy" id="1078905"/>
    <lineage>
        <taxon>Archaea</taxon>
        <taxon>Nitrososphaerota</taxon>
        <taxon>Nitrososphaeria</taxon>
        <taxon>Nitrosotaleales</taxon>
        <taxon>Nitrosotaleaceae</taxon>
        <taxon>Nitrosotalea</taxon>
    </lineage>
</organism>
<feature type="transmembrane region" description="Helical" evidence="6">
    <location>
        <begin position="206"/>
        <end position="228"/>
    </location>
</feature>
<evidence type="ECO:0000256" key="4">
    <source>
        <dbReference type="ARBA" id="ARBA00022989"/>
    </source>
</evidence>
<feature type="transmembrane region" description="Helical" evidence="6">
    <location>
        <begin position="6"/>
        <end position="25"/>
    </location>
</feature>
<dbReference type="InterPro" id="IPR009655">
    <property type="entry name" value="Preflagellin_peptidase_C"/>
</dbReference>
<feature type="domain" description="Preflagellin peptidase C-terminal" evidence="8">
    <location>
        <begin position="150"/>
        <end position="223"/>
    </location>
</feature>
<keyword evidence="2" id="KW-1003">Cell membrane</keyword>
<dbReference type="Gene3D" id="1.20.120.1220">
    <property type="match status" value="1"/>
</dbReference>